<name>A0A1C5ARI2_9ACTN</name>
<organism evidence="5 6">
    <name type="scientific">Micromonospora matsumotoense</name>
    <dbReference type="NCBI Taxonomy" id="121616"/>
    <lineage>
        <taxon>Bacteria</taxon>
        <taxon>Bacillati</taxon>
        <taxon>Actinomycetota</taxon>
        <taxon>Actinomycetes</taxon>
        <taxon>Micromonosporales</taxon>
        <taxon>Micromonosporaceae</taxon>
        <taxon>Micromonospora</taxon>
    </lineage>
</organism>
<dbReference type="InterPro" id="IPR013154">
    <property type="entry name" value="ADH-like_N"/>
</dbReference>
<dbReference type="PANTHER" id="PTHR43401:SF2">
    <property type="entry name" value="L-THREONINE 3-DEHYDROGENASE"/>
    <property type="match status" value="1"/>
</dbReference>
<dbReference type="EMBL" id="FMCU01000024">
    <property type="protein sequence ID" value="SCF47847.1"/>
    <property type="molecule type" value="Genomic_DNA"/>
</dbReference>
<feature type="domain" description="Alcohol dehydrogenase-like C-terminal" evidence="3">
    <location>
        <begin position="167"/>
        <end position="255"/>
    </location>
</feature>
<dbReference type="InterPro" id="IPR011032">
    <property type="entry name" value="GroES-like_sf"/>
</dbReference>
<protein>
    <submittedName>
        <fullName evidence="5">L-iditol 2-dehydrogenase</fullName>
    </submittedName>
</protein>
<dbReference type="GO" id="GO:0016491">
    <property type="term" value="F:oxidoreductase activity"/>
    <property type="evidence" value="ECO:0007669"/>
    <property type="project" value="UniProtKB-KW"/>
</dbReference>
<evidence type="ECO:0000256" key="2">
    <source>
        <dbReference type="ARBA" id="ARBA00023002"/>
    </source>
</evidence>
<evidence type="ECO:0000313" key="5">
    <source>
        <dbReference type="EMBL" id="SCF47847.1"/>
    </source>
</evidence>
<evidence type="ECO:0000313" key="6">
    <source>
        <dbReference type="Proteomes" id="UP000198797"/>
    </source>
</evidence>
<keyword evidence="2" id="KW-0560">Oxidoreductase</keyword>
<dbReference type="InterPro" id="IPR050129">
    <property type="entry name" value="Zn_alcohol_dh"/>
</dbReference>
<gene>
    <name evidence="5" type="ORF">GA0070216_12418</name>
</gene>
<keyword evidence="6" id="KW-1185">Reference proteome</keyword>
<dbReference type="STRING" id="121616.GA0070216_12418"/>
<accession>A0A1C5ARI2</accession>
<dbReference type="Pfam" id="PF00107">
    <property type="entry name" value="ADH_zinc_N"/>
    <property type="match status" value="1"/>
</dbReference>
<dbReference type="InterPro" id="IPR036291">
    <property type="entry name" value="NAD(P)-bd_dom_sf"/>
</dbReference>
<evidence type="ECO:0000259" key="4">
    <source>
        <dbReference type="Pfam" id="PF08240"/>
    </source>
</evidence>
<dbReference type="Gene3D" id="3.90.180.10">
    <property type="entry name" value="Medium-chain alcohol dehydrogenases, catalytic domain"/>
    <property type="match status" value="1"/>
</dbReference>
<dbReference type="RefSeq" id="WP_176739203.1">
    <property type="nucleotide sequence ID" value="NZ_FMCU01000024.1"/>
</dbReference>
<comment type="cofactor">
    <cofactor evidence="1">
        <name>Zn(2+)</name>
        <dbReference type="ChEBI" id="CHEBI:29105"/>
    </cofactor>
</comment>
<dbReference type="AlphaFoldDB" id="A0A1C5ARI2"/>
<sequence>MTSTRARFQGNGEITFEQVTLGDVAEGEVRLRVDVCALCGSDKRLLHSGATVVPGHEIGGTVVGGALPAGTRGIVYIPVFCGTCVRCAAGRTNQCLHLSQLIGWQRDGGFAEHVDVPARCVLPVPDDIPLSVAVLGLDTVGTAAHALRLALRTQDTVDRLLVVGAGPLGLGVVAVARAMGIAVDAVDPNPARLETATALGATPAGDLSAENQYDVVVEVSGADAARATAQRVIRPGGTVVALGESNEPYTMPATPRWRRTDCYTVRSFYFPVDEMAANWDLLRVMGGPLRDLIVRPLTLPELPEAFARFVAGDHVKPCIVSADADVVSEVTR</sequence>
<dbReference type="Proteomes" id="UP000198797">
    <property type="component" value="Unassembled WGS sequence"/>
</dbReference>
<evidence type="ECO:0000256" key="1">
    <source>
        <dbReference type="ARBA" id="ARBA00001947"/>
    </source>
</evidence>
<dbReference type="InterPro" id="IPR013149">
    <property type="entry name" value="ADH-like_C"/>
</dbReference>
<evidence type="ECO:0000259" key="3">
    <source>
        <dbReference type="Pfam" id="PF00107"/>
    </source>
</evidence>
<dbReference type="SUPFAM" id="SSF50129">
    <property type="entry name" value="GroES-like"/>
    <property type="match status" value="1"/>
</dbReference>
<feature type="domain" description="Alcohol dehydrogenase-like N-terminal" evidence="4">
    <location>
        <begin position="26"/>
        <end position="126"/>
    </location>
</feature>
<dbReference type="PANTHER" id="PTHR43401">
    <property type="entry name" value="L-THREONINE 3-DEHYDROGENASE"/>
    <property type="match status" value="1"/>
</dbReference>
<proteinExistence type="predicted"/>
<dbReference type="Pfam" id="PF08240">
    <property type="entry name" value="ADH_N"/>
    <property type="match status" value="1"/>
</dbReference>
<dbReference type="SUPFAM" id="SSF51735">
    <property type="entry name" value="NAD(P)-binding Rossmann-fold domains"/>
    <property type="match status" value="1"/>
</dbReference>
<reference evidence="6" key="1">
    <citation type="submission" date="2016-06" db="EMBL/GenBank/DDBJ databases">
        <authorList>
            <person name="Varghese N."/>
            <person name="Submissions Spin"/>
        </authorList>
    </citation>
    <scope>NUCLEOTIDE SEQUENCE [LARGE SCALE GENOMIC DNA]</scope>
    <source>
        <strain evidence="6">DSM 44100</strain>
    </source>
</reference>